<evidence type="ECO:0000313" key="2">
    <source>
        <dbReference type="Proteomes" id="UP000631670"/>
    </source>
</evidence>
<organism evidence="1 2">
    <name type="scientific">Amycolatopsis lexingtonensis</name>
    <dbReference type="NCBI Taxonomy" id="218822"/>
    <lineage>
        <taxon>Bacteria</taxon>
        <taxon>Bacillati</taxon>
        <taxon>Actinomycetota</taxon>
        <taxon>Actinomycetes</taxon>
        <taxon>Pseudonocardiales</taxon>
        <taxon>Pseudonocardiaceae</taxon>
        <taxon>Amycolatopsis</taxon>
    </lineage>
</organism>
<comment type="caution">
    <text evidence="1">The sequence shown here is derived from an EMBL/GenBank/DDBJ whole genome shotgun (WGS) entry which is preliminary data.</text>
</comment>
<accession>A0ABR9IHJ8</accession>
<reference evidence="1 2" key="1">
    <citation type="submission" date="2020-10" db="EMBL/GenBank/DDBJ databases">
        <title>Sequencing the genomes of 1000 actinobacteria strains.</title>
        <authorList>
            <person name="Klenk H.-P."/>
        </authorList>
    </citation>
    <scope>NUCLEOTIDE SEQUENCE [LARGE SCALE GENOMIC DNA]</scope>
    <source>
        <strain evidence="1 2">DSM 44653</strain>
    </source>
</reference>
<dbReference type="RefSeq" id="WP_225958357.1">
    <property type="nucleotide sequence ID" value="NZ_JADBEG010000001.1"/>
</dbReference>
<gene>
    <name evidence="1" type="ORF">H4696_009769</name>
</gene>
<proteinExistence type="predicted"/>
<dbReference type="Proteomes" id="UP000631670">
    <property type="component" value="Unassembled WGS sequence"/>
</dbReference>
<name>A0ABR9IHJ8_9PSEU</name>
<keyword evidence="2" id="KW-1185">Reference proteome</keyword>
<evidence type="ECO:0000313" key="1">
    <source>
        <dbReference type="EMBL" id="MBE1502669.1"/>
    </source>
</evidence>
<dbReference type="EMBL" id="JADBEG010000001">
    <property type="protein sequence ID" value="MBE1502669.1"/>
    <property type="molecule type" value="Genomic_DNA"/>
</dbReference>
<sequence length="73" mass="8180">MTEPRKYPIPAPEDDSRFTFGLILDVADVLHRHGYPKITSGDDYVALQQAVFRFLYTIPPTDPAGLDPATEEC</sequence>
<protein>
    <submittedName>
        <fullName evidence="1">Uncharacterized protein</fullName>
    </submittedName>
</protein>